<feature type="compositionally biased region" description="Acidic residues" evidence="1">
    <location>
        <begin position="242"/>
        <end position="253"/>
    </location>
</feature>
<name>A0A221K1Q2_9RHOB</name>
<accession>A0A221K1Q2</accession>
<gene>
    <name evidence="2" type="ORF">SULPSESMR1_02112</name>
</gene>
<dbReference type="Proteomes" id="UP000199754">
    <property type="component" value="Chromosome"/>
</dbReference>
<organism evidence="2 3">
    <name type="scientific">Pseudosulfitobacter pseudonitzschiae</name>
    <dbReference type="NCBI Taxonomy" id="1402135"/>
    <lineage>
        <taxon>Bacteria</taxon>
        <taxon>Pseudomonadati</taxon>
        <taxon>Pseudomonadota</taxon>
        <taxon>Alphaproteobacteria</taxon>
        <taxon>Rhodobacterales</taxon>
        <taxon>Roseobacteraceae</taxon>
        <taxon>Pseudosulfitobacter</taxon>
    </lineage>
</organism>
<evidence type="ECO:0000256" key="1">
    <source>
        <dbReference type="SAM" id="MobiDB-lite"/>
    </source>
</evidence>
<protein>
    <submittedName>
        <fullName evidence="2">Glycerol-3-phosphate dehydrogenase</fullName>
    </submittedName>
</protein>
<sequence length="328" mass="35392">MPDAVTNAEVEDVLSSIRRLVSEDRRVPAADTPKASTDRLVLTPALRVAEMPKQETVPAVEDAAAEDRFAADRAAETELRGEGAEDADADAVLGALLAEAQDDYDDQDNYDERDDGARYDARDADDSNDVDGDHVAPHSESGHDASAADAGVEAGTEGRSLHEVFRAVDAQEADEARKAAVLPHVPEYRDPSIKEPVAPQSLSAKIAVLEEVIARTDDQWEPDGAGRDDYAGTEQPAMAWEDASDDSEDDTGEAPEATIFAGQAPRTDTSDDVLSSDEDVLDEAALRDLVSDIVRQELQGALGERITRNVRKLVRREIHRALAAQDLE</sequence>
<keyword evidence="3" id="KW-1185">Reference proteome</keyword>
<feature type="region of interest" description="Disordered" evidence="1">
    <location>
        <begin position="240"/>
        <end position="275"/>
    </location>
</feature>
<evidence type="ECO:0000313" key="3">
    <source>
        <dbReference type="Proteomes" id="UP000199754"/>
    </source>
</evidence>
<feature type="region of interest" description="Disordered" evidence="1">
    <location>
        <begin position="99"/>
        <end position="155"/>
    </location>
</feature>
<reference evidence="2 3" key="1">
    <citation type="submission" date="2017-07" db="EMBL/GenBank/DDBJ databases">
        <title>Genome Sequence of Sulfitobacter pseudonitzschiae Strain SMR1 Isolated from a culture of the Diatom Skeletonema marinoi.</title>
        <authorList>
            <person name="Topel M."/>
            <person name="Pinder M.I.M."/>
            <person name="Johansson O.N."/>
            <person name="Kourtchenko O."/>
            <person name="Godhe A."/>
            <person name="Clarke A.K."/>
        </authorList>
    </citation>
    <scope>NUCLEOTIDE SEQUENCE [LARGE SCALE GENOMIC DNA]</scope>
    <source>
        <strain evidence="2 3">SMR1</strain>
    </source>
</reference>
<dbReference type="RefSeq" id="WP_089420759.1">
    <property type="nucleotide sequence ID" value="NZ_CP022415.1"/>
</dbReference>
<proteinExistence type="predicted"/>
<feature type="compositionally biased region" description="Acidic residues" evidence="1">
    <location>
        <begin position="100"/>
        <end position="114"/>
    </location>
</feature>
<dbReference type="EMBL" id="CP022415">
    <property type="protein sequence ID" value="ASM72914.1"/>
    <property type="molecule type" value="Genomic_DNA"/>
</dbReference>
<feature type="compositionally biased region" description="Basic and acidic residues" evidence="1">
    <location>
        <begin position="115"/>
        <end position="143"/>
    </location>
</feature>
<evidence type="ECO:0000313" key="2">
    <source>
        <dbReference type="EMBL" id="ASM72914.1"/>
    </source>
</evidence>
<dbReference type="KEGG" id="spse:SULPSESMR1_02112"/>
<dbReference type="OrthoDB" id="7875768at2"/>
<dbReference type="AlphaFoldDB" id="A0A221K1Q2"/>